<proteinExistence type="inferred from homology"/>
<dbReference type="STRING" id="1184151.AW736_05785"/>
<dbReference type="GO" id="GO:0046872">
    <property type="term" value="F:metal ion binding"/>
    <property type="evidence" value="ECO:0007669"/>
    <property type="project" value="UniProtKB-KW"/>
</dbReference>
<keyword evidence="2" id="KW-0479">Metal-binding</keyword>
<protein>
    <submittedName>
        <fullName evidence="5">Aldolase</fullName>
    </submittedName>
</protein>
<dbReference type="Proteomes" id="UP000078486">
    <property type="component" value="Unassembled WGS sequence"/>
</dbReference>
<dbReference type="InterPro" id="IPR040442">
    <property type="entry name" value="Pyrv_kinase-like_dom_sf"/>
</dbReference>
<evidence type="ECO:0000259" key="4">
    <source>
        <dbReference type="Pfam" id="PF03328"/>
    </source>
</evidence>
<evidence type="ECO:0000256" key="3">
    <source>
        <dbReference type="ARBA" id="ARBA00023239"/>
    </source>
</evidence>
<dbReference type="EMBL" id="LRRQ01000045">
    <property type="protein sequence ID" value="OAM90879.1"/>
    <property type="molecule type" value="Genomic_DNA"/>
</dbReference>
<name>A0A178INU3_9BACT</name>
<dbReference type="PANTHER" id="PTHR30502:SF0">
    <property type="entry name" value="PHOSPHOENOLPYRUVATE CARBOXYLASE FAMILY PROTEIN"/>
    <property type="match status" value="1"/>
</dbReference>
<organism evidence="5 6">
    <name type="scientific">Termitidicoccus mucosus</name>
    <dbReference type="NCBI Taxonomy" id="1184151"/>
    <lineage>
        <taxon>Bacteria</taxon>
        <taxon>Pseudomonadati</taxon>
        <taxon>Verrucomicrobiota</taxon>
        <taxon>Opitutia</taxon>
        <taxon>Opitutales</taxon>
        <taxon>Opitutaceae</taxon>
        <taxon>Termitidicoccus</taxon>
    </lineage>
</organism>
<dbReference type="PANTHER" id="PTHR30502">
    <property type="entry name" value="2-KETO-3-DEOXY-L-RHAMNONATE ALDOLASE"/>
    <property type="match status" value="1"/>
</dbReference>
<dbReference type="GO" id="GO:0005737">
    <property type="term" value="C:cytoplasm"/>
    <property type="evidence" value="ECO:0007669"/>
    <property type="project" value="TreeGrafter"/>
</dbReference>
<comment type="similarity">
    <text evidence="1">Belongs to the HpcH/HpaI aldolase family.</text>
</comment>
<keyword evidence="6" id="KW-1185">Reference proteome</keyword>
<feature type="domain" description="HpcH/HpaI aldolase/citrate lyase" evidence="4">
    <location>
        <begin position="64"/>
        <end position="254"/>
    </location>
</feature>
<keyword evidence="3" id="KW-0456">Lyase</keyword>
<comment type="caution">
    <text evidence="5">The sequence shown here is derived from an EMBL/GenBank/DDBJ whole genome shotgun (WGS) entry which is preliminary data.</text>
</comment>
<reference evidence="5 6" key="1">
    <citation type="submission" date="2016-01" db="EMBL/GenBank/DDBJ databases">
        <title>High potential of lignocellulose degradation of a new Verrucomicrobia species.</title>
        <authorList>
            <person name="Wang Y."/>
            <person name="Shi Y."/>
            <person name="Qiu Z."/>
            <person name="Liu S."/>
            <person name="Yang H."/>
        </authorList>
    </citation>
    <scope>NUCLEOTIDE SEQUENCE [LARGE SCALE GENOMIC DNA]</scope>
    <source>
        <strain evidence="5 6">TSB47</strain>
    </source>
</reference>
<dbReference type="Pfam" id="PF03328">
    <property type="entry name" value="HpcH_HpaI"/>
    <property type="match status" value="1"/>
</dbReference>
<dbReference type="RefSeq" id="WP_068769263.1">
    <property type="nucleotide sequence ID" value="NZ_CP109796.1"/>
</dbReference>
<sequence length="266" mass="29050">MPLVPNKLLASMHAGNVENTYICGNHATPRHVDFVCETGLFPSIWFDLEHFDIPTTELALLNMVARGHGVTTLARFKAGDYQVVQRVLETGVGGIMCAMVENAQEARSIVRWAKFNNPAPIPGEVLGQRGWNGGGIDARYGTIPAKDYVRYQNNEVAILCQIETEEALAQVDDIIGTPGVDAIFFGPGDFAHRIGYLSQLGHPDVLSAMEKVAAACKRHGKWWGTLGIGPEHYRKVKALGAQLICPGGDVRVMLNGIRELAKTFQE</sequence>
<evidence type="ECO:0000256" key="1">
    <source>
        <dbReference type="ARBA" id="ARBA00005568"/>
    </source>
</evidence>
<accession>A0A178INU3</accession>
<dbReference type="InterPro" id="IPR015813">
    <property type="entry name" value="Pyrv/PenolPyrv_kinase-like_dom"/>
</dbReference>
<evidence type="ECO:0000313" key="6">
    <source>
        <dbReference type="Proteomes" id="UP000078486"/>
    </source>
</evidence>
<gene>
    <name evidence="5" type="ORF">AW736_05785</name>
</gene>
<dbReference type="Gene3D" id="3.20.20.60">
    <property type="entry name" value="Phosphoenolpyruvate-binding domains"/>
    <property type="match status" value="1"/>
</dbReference>
<evidence type="ECO:0000256" key="2">
    <source>
        <dbReference type="ARBA" id="ARBA00022723"/>
    </source>
</evidence>
<dbReference type="SUPFAM" id="SSF51621">
    <property type="entry name" value="Phosphoenolpyruvate/pyruvate domain"/>
    <property type="match status" value="1"/>
</dbReference>
<dbReference type="GO" id="GO:0016832">
    <property type="term" value="F:aldehyde-lyase activity"/>
    <property type="evidence" value="ECO:0007669"/>
    <property type="project" value="TreeGrafter"/>
</dbReference>
<dbReference type="AlphaFoldDB" id="A0A178INU3"/>
<evidence type="ECO:0000313" key="5">
    <source>
        <dbReference type="EMBL" id="OAM90879.1"/>
    </source>
</evidence>
<dbReference type="OrthoDB" id="86160at2"/>
<dbReference type="InterPro" id="IPR050251">
    <property type="entry name" value="HpcH-HpaI_aldolase"/>
</dbReference>
<dbReference type="InterPro" id="IPR005000">
    <property type="entry name" value="Aldolase/citrate-lyase_domain"/>
</dbReference>